<dbReference type="Gene3D" id="3.80.10.10">
    <property type="entry name" value="Ribonuclease Inhibitor"/>
    <property type="match status" value="1"/>
</dbReference>
<dbReference type="GO" id="GO:0009626">
    <property type="term" value="P:plant-type hypersensitive response"/>
    <property type="evidence" value="ECO:0007669"/>
    <property type="project" value="UniProtKB-ARBA"/>
</dbReference>
<keyword evidence="11" id="KW-1185">Reference proteome</keyword>
<dbReference type="GO" id="GO:0043531">
    <property type="term" value="F:ADP binding"/>
    <property type="evidence" value="ECO:0007669"/>
    <property type="project" value="InterPro"/>
</dbReference>
<proteinExistence type="inferred from homology"/>
<dbReference type="Gene3D" id="1.10.8.430">
    <property type="entry name" value="Helical domain of apoptotic protease-activating factors"/>
    <property type="match status" value="1"/>
</dbReference>
<comment type="similarity">
    <text evidence="1">Belongs to the disease resistance NB-LRR family.</text>
</comment>
<dbReference type="InterPro" id="IPR038005">
    <property type="entry name" value="RX-like_CC"/>
</dbReference>
<gene>
    <name evidence="10" type="ORF">LUZ62_086898</name>
</gene>
<organism evidence="10 11">
    <name type="scientific">Rhynchospora pubera</name>
    <dbReference type="NCBI Taxonomy" id="906938"/>
    <lineage>
        <taxon>Eukaryota</taxon>
        <taxon>Viridiplantae</taxon>
        <taxon>Streptophyta</taxon>
        <taxon>Embryophyta</taxon>
        <taxon>Tracheophyta</taxon>
        <taxon>Spermatophyta</taxon>
        <taxon>Magnoliopsida</taxon>
        <taxon>Liliopsida</taxon>
        <taxon>Poales</taxon>
        <taxon>Cyperaceae</taxon>
        <taxon>Cyperoideae</taxon>
        <taxon>Rhynchosporeae</taxon>
        <taxon>Rhynchospora</taxon>
    </lineage>
</organism>
<reference evidence="10" key="1">
    <citation type="submission" date="2022-08" db="EMBL/GenBank/DDBJ databases">
        <authorList>
            <person name="Marques A."/>
        </authorList>
    </citation>
    <scope>NUCLEOTIDE SEQUENCE</scope>
    <source>
        <strain evidence="10">RhyPub2mFocal</strain>
        <tissue evidence="10">Leaves</tissue>
    </source>
</reference>
<evidence type="ECO:0000313" key="11">
    <source>
        <dbReference type="Proteomes" id="UP001140206"/>
    </source>
</evidence>
<evidence type="ECO:0000259" key="9">
    <source>
        <dbReference type="Pfam" id="PF23598"/>
    </source>
</evidence>
<evidence type="ECO:0000256" key="1">
    <source>
        <dbReference type="ARBA" id="ARBA00008894"/>
    </source>
</evidence>
<sequence>MALSIVSFLVGKLGDFIIKETQLLGGVKSQVERMQAELMNIQHYLSDADSKRRKGDARVGNWLSQLRDVAYRIEDAIDTFYLELEDNYSQVEDNHLQVEDSNLQVEDNNLQKKFCCYFGKLKRKVPENVLGLHKLKKLGQKAMNVPGLHKLGTELGDIQKELEEIFKTKDRYEIKPLQDEGSESDTVILIPPVRRAAYQDVDETEVVGLDADKVNIIKLMHPAETAKLSGGLRRAVLTIVGTGGLGKTTLARMVYNSVKTNFRYHIMLSISQKYNLTDLLRKMLRKLKDNLPENEDEGYYVEELKRLLSGRRYLIILDDVWGVELWDQLKYALPDDENGSRVLMTSRSINVAKSADSRMTPYELAFLNDMESLDLLLKKAIPYQECPRDLLELADKLSKKCKGLPLALVVIGGILSTRHQDFYDWKMVLDTMDWHDEGKDCMKILAMSYEDMPYYLKACFLYLAFFPEDYEISVKRLIKMWAAEEFIKPKKYKMIEEAAEICLEQLFQRSMVQVSSRCPNGSIKSFRVHDLLRDLAMHEAGKENFISVFPEPQGDNHRNKVSRRVSVQSDDCREFMKYIDTKTRSLLLFRADVYSSIEYSVDMAEFKLLRVIEIAGLERIELRGLDRLIHLKYLGFINCARVKLPNDFSLGHSKSLETLHLRINRLSHLLSSLSLWTIGTLRHVIYKGLPLAFIKFRPLDRMYGPTMGPPSNADLPNLQTLKWVKVPETWHEYQLPLLKNLRMLGFHSESYNDWKMVDHLLGTLPHLLSLGIRSPKIHIPNEVVYPRRLPNYQNLQTLHLHGEWSYDVTLDARLFPPHLVKLKLVDSRLRQDPMPELGNLNNLKKLLLSGNVCSEKKMICPTGFPVLQTLLLELTGNTSSVTIMEGVMPKLKHLTNNKGTELKLPPELRHFSNL</sequence>
<feature type="domain" description="Disease resistance protein winged helix" evidence="8">
    <location>
        <begin position="466"/>
        <end position="536"/>
    </location>
</feature>
<dbReference type="Pfam" id="PF18052">
    <property type="entry name" value="Rx_N"/>
    <property type="match status" value="1"/>
</dbReference>
<dbReference type="Pfam" id="PF23598">
    <property type="entry name" value="LRR_14"/>
    <property type="match status" value="1"/>
</dbReference>
<dbReference type="EMBL" id="JAMFTS010000005">
    <property type="protein sequence ID" value="KAJ4752493.1"/>
    <property type="molecule type" value="Genomic_DNA"/>
</dbReference>
<feature type="domain" description="Disease resistance N-terminal" evidence="7">
    <location>
        <begin position="5"/>
        <end position="87"/>
    </location>
</feature>
<dbReference type="SUPFAM" id="SSF52540">
    <property type="entry name" value="P-loop containing nucleoside triphosphate hydrolases"/>
    <property type="match status" value="1"/>
</dbReference>
<dbReference type="Pfam" id="PF23559">
    <property type="entry name" value="WHD_DRP"/>
    <property type="match status" value="1"/>
</dbReference>
<dbReference type="GO" id="GO:0002758">
    <property type="term" value="P:innate immune response-activating signaling pathway"/>
    <property type="evidence" value="ECO:0007669"/>
    <property type="project" value="UniProtKB-ARBA"/>
</dbReference>
<dbReference type="InterPro" id="IPR032675">
    <property type="entry name" value="LRR_dom_sf"/>
</dbReference>
<dbReference type="Gene3D" id="3.40.50.300">
    <property type="entry name" value="P-loop containing nucleotide triphosphate hydrolases"/>
    <property type="match status" value="1"/>
</dbReference>
<evidence type="ECO:0000259" key="7">
    <source>
        <dbReference type="Pfam" id="PF18052"/>
    </source>
</evidence>
<keyword evidence="5" id="KW-0611">Plant defense</keyword>
<dbReference type="FunFam" id="1.10.10.10:FF:000322">
    <property type="entry name" value="Probable disease resistance protein At1g63360"/>
    <property type="match status" value="1"/>
</dbReference>
<dbReference type="InterPro" id="IPR055414">
    <property type="entry name" value="LRR_R13L4/SHOC2-like"/>
</dbReference>
<dbReference type="InterPro" id="IPR027417">
    <property type="entry name" value="P-loop_NTPase"/>
</dbReference>
<dbReference type="Gene3D" id="1.10.10.10">
    <property type="entry name" value="Winged helix-like DNA-binding domain superfamily/Winged helix DNA-binding domain"/>
    <property type="match status" value="1"/>
</dbReference>
<dbReference type="Proteomes" id="UP001140206">
    <property type="component" value="Chromosome 5"/>
</dbReference>
<dbReference type="InterPro" id="IPR058922">
    <property type="entry name" value="WHD_DRP"/>
</dbReference>
<dbReference type="CDD" id="cd14798">
    <property type="entry name" value="RX-CC_like"/>
    <property type="match status" value="1"/>
</dbReference>
<dbReference type="InterPro" id="IPR044974">
    <property type="entry name" value="Disease_R_plants"/>
</dbReference>
<accession>A0AAV8CAY4</accession>
<evidence type="ECO:0000256" key="5">
    <source>
        <dbReference type="ARBA" id="ARBA00022821"/>
    </source>
</evidence>
<dbReference type="Gene3D" id="1.20.5.4130">
    <property type="match status" value="1"/>
</dbReference>
<keyword evidence="3" id="KW-0677">Repeat</keyword>
<dbReference type="InterPro" id="IPR041118">
    <property type="entry name" value="Rx_N"/>
</dbReference>
<dbReference type="FunFam" id="3.40.50.300:FF:001091">
    <property type="entry name" value="Probable disease resistance protein At1g61300"/>
    <property type="match status" value="1"/>
</dbReference>
<keyword evidence="4" id="KW-0547">Nucleotide-binding</keyword>
<dbReference type="InterPro" id="IPR042197">
    <property type="entry name" value="Apaf_helical"/>
</dbReference>
<dbReference type="PANTHER" id="PTHR23155">
    <property type="entry name" value="DISEASE RESISTANCE PROTEIN RP"/>
    <property type="match status" value="1"/>
</dbReference>
<evidence type="ECO:0000256" key="4">
    <source>
        <dbReference type="ARBA" id="ARBA00022741"/>
    </source>
</evidence>
<name>A0AAV8CAY4_9POAL</name>
<evidence type="ECO:0000259" key="6">
    <source>
        <dbReference type="Pfam" id="PF00931"/>
    </source>
</evidence>
<dbReference type="GO" id="GO:0042742">
    <property type="term" value="P:defense response to bacterium"/>
    <property type="evidence" value="ECO:0007669"/>
    <property type="project" value="UniProtKB-ARBA"/>
</dbReference>
<evidence type="ECO:0000259" key="8">
    <source>
        <dbReference type="Pfam" id="PF23559"/>
    </source>
</evidence>
<dbReference type="PANTHER" id="PTHR23155:SF1185">
    <property type="entry name" value="DISEASE RESISTANCE RPP8-LIKE PROTEIN 3-RELATED"/>
    <property type="match status" value="1"/>
</dbReference>
<dbReference type="AlphaFoldDB" id="A0AAV8CAY4"/>
<dbReference type="PRINTS" id="PR00364">
    <property type="entry name" value="DISEASERSIST"/>
</dbReference>
<evidence type="ECO:0000256" key="2">
    <source>
        <dbReference type="ARBA" id="ARBA00022614"/>
    </source>
</evidence>
<comment type="caution">
    <text evidence="10">The sequence shown here is derived from an EMBL/GenBank/DDBJ whole genome shotgun (WGS) entry which is preliminary data.</text>
</comment>
<keyword evidence="2" id="KW-0433">Leucine-rich repeat</keyword>
<dbReference type="InterPro" id="IPR002182">
    <property type="entry name" value="NB-ARC"/>
</dbReference>
<dbReference type="Pfam" id="PF00931">
    <property type="entry name" value="NB-ARC"/>
    <property type="match status" value="1"/>
</dbReference>
<feature type="domain" description="Disease resistance R13L4/SHOC-2-like LRR" evidence="9">
    <location>
        <begin position="583"/>
        <end position="895"/>
    </location>
</feature>
<evidence type="ECO:0000256" key="3">
    <source>
        <dbReference type="ARBA" id="ARBA00022737"/>
    </source>
</evidence>
<evidence type="ECO:0000313" key="10">
    <source>
        <dbReference type="EMBL" id="KAJ4752493.1"/>
    </source>
</evidence>
<dbReference type="SUPFAM" id="SSF52058">
    <property type="entry name" value="L domain-like"/>
    <property type="match status" value="1"/>
</dbReference>
<dbReference type="InterPro" id="IPR036388">
    <property type="entry name" value="WH-like_DNA-bd_sf"/>
</dbReference>
<protein>
    <submittedName>
        <fullName evidence="10">Disease resistance family protein</fullName>
    </submittedName>
</protein>
<feature type="domain" description="NB-ARC" evidence="6">
    <location>
        <begin position="233"/>
        <end position="383"/>
    </location>
</feature>